<feature type="region of interest" description="Disordered" evidence="1">
    <location>
        <begin position="1"/>
        <end position="39"/>
    </location>
</feature>
<protein>
    <submittedName>
        <fullName evidence="2">Uncharacterized protein</fullName>
    </submittedName>
</protein>
<dbReference type="EMBL" id="AVOT02017722">
    <property type="protein sequence ID" value="MBW0504083.1"/>
    <property type="molecule type" value="Genomic_DNA"/>
</dbReference>
<name>A0A9Q3HG23_9BASI</name>
<comment type="caution">
    <text evidence="2">The sequence shown here is derived from an EMBL/GenBank/DDBJ whole genome shotgun (WGS) entry which is preliminary data.</text>
</comment>
<evidence type="ECO:0000256" key="1">
    <source>
        <dbReference type="SAM" id="MobiDB-lite"/>
    </source>
</evidence>
<gene>
    <name evidence="2" type="ORF">O181_043798</name>
</gene>
<feature type="compositionally biased region" description="Basic and acidic residues" evidence="1">
    <location>
        <begin position="106"/>
        <end position="121"/>
    </location>
</feature>
<feature type="compositionally biased region" description="Basic and acidic residues" evidence="1">
    <location>
        <begin position="12"/>
        <end position="27"/>
    </location>
</feature>
<organism evidence="2 3">
    <name type="scientific">Austropuccinia psidii MF-1</name>
    <dbReference type="NCBI Taxonomy" id="1389203"/>
    <lineage>
        <taxon>Eukaryota</taxon>
        <taxon>Fungi</taxon>
        <taxon>Dikarya</taxon>
        <taxon>Basidiomycota</taxon>
        <taxon>Pucciniomycotina</taxon>
        <taxon>Pucciniomycetes</taxon>
        <taxon>Pucciniales</taxon>
        <taxon>Sphaerophragmiaceae</taxon>
        <taxon>Austropuccinia</taxon>
    </lineage>
</organism>
<reference evidence="2" key="1">
    <citation type="submission" date="2021-03" db="EMBL/GenBank/DDBJ databases">
        <title>Draft genome sequence of rust myrtle Austropuccinia psidii MF-1, a brazilian biotype.</title>
        <authorList>
            <person name="Quecine M.C."/>
            <person name="Pachon D.M.R."/>
            <person name="Bonatelli M.L."/>
            <person name="Correr F.H."/>
            <person name="Franceschini L.M."/>
            <person name="Leite T.F."/>
            <person name="Margarido G.R.A."/>
            <person name="Almeida C.A."/>
            <person name="Ferrarezi J.A."/>
            <person name="Labate C.A."/>
        </authorList>
    </citation>
    <scope>NUCLEOTIDE SEQUENCE</scope>
    <source>
        <strain evidence="2">MF-1</strain>
    </source>
</reference>
<accession>A0A9Q3HG23</accession>
<dbReference type="AlphaFoldDB" id="A0A9Q3HG23"/>
<keyword evidence="3" id="KW-1185">Reference proteome</keyword>
<proteinExistence type="predicted"/>
<evidence type="ECO:0000313" key="3">
    <source>
        <dbReference type="Proteomes" id="UP000765509"/>
    </source>
</evidence>
<feature type="compositionally biased region" description="Basic residues" evidence="1">
    <location>
        <begin position="140"/>
        <end position="159"/>
    </location>
</feature>
<evidence type="ECO:0000313" key="2">
    <source>
        <dbReference type="EMBL" id="MBW0504083.1"/>
    </source>
</evidence>
<dbReference type="Proteomes" id="UP000765509">
    <property type="component" value="Unassembled WGS sequence"/>
</dbReference>
<sequence>MDLSQDTQVIIPKDKNVSPEERHKLRMPELPPVLKEGNNRDIPVSVQELVYGSKEAGVGTSSKSLDRHKELLSSSEEVHGPKKDRRTSEGLDTHFIQRTSPTDESLFEKPKHVVRGPKERTTAQWKLPKAPQAKISLSKCQKRTRKPQRAIRRARKGQRERKNISGTSLTHRITESPRKRRQPWTMCSIWQEL</sequence>
<feature type="region of interest" description="Disordered" evidence="1">
    <location>
        <begin position="54"/>
        <end position="181"/>
    </location>
</feature>
<feature type="compositionally biased region" description="Basic and acidic residues" evidence="1">
    <location>
        <begin position="64"/>
        <end position="92"/>
    </location>
</feature>